<evidence type="ECO:0000256" key="15">
    <source>
        <dbReference type="ARBA" id="ARBA00040883"/>
    </source>
</evidence>
<dbReference type="RefSeq" id="WP_043222070.1">
    <property type="nucleotide sequence ID" value="NZ_CP007511.1"/>
</dbReference>
<feature type="binding site" evidence="16">
    <location>
        <begin position="6"/>
        <end position="13"/>
    </location>
    <ligand>
        <name>ATP</name>
        <dbReference type="ChEBI" id="CHEBI:30616"/>
    </ligand>
</feature>
<dbReference type="GO" id="GO:0005737">
    <property type="term" value="C:cytoplasm"/>
    <property type="evidence" value="ECO:0007669"/>
    <property type="project" value="UniProtKB-SubCell"/>
</dbReference>
<dbReference type="HAMAP" id="MF_01274">
    <property type="entry name" value="Pantothen_kinase_3"/>
    <property type="match status" value="1"/>
</dbReference>
<keyword evidence="7 16" id="KW-0963">Cytoplasm</keyword>
<keyword evidence="11 16" id="KW-0067">ATP-binding</keyword>
<reference evidence="17 18" key="2">
    <citation type="journal article" name="Genome Announc.">
        <title>Complete Genome Sequence of Pseudomonas balearica DSM 6083T.</title>
        <authorList>
            <person name="Bennasar-Figueras A."/>
            <person name="Salva-Serra F."/>
            <person name="Jaen-Luchoro D."/>
            <person name="Segui C."/>
            <person name="Aliaga F."/>
            <person name="Busquets A."/>
            <person name="Gomila M."/>
            <person name="Moore E.R."/>
            <person name="Lalucat J."/>
        </authorList>
    </citation>
    <scope>NUCLEOTIDE SEQUENCE [LARGE SCALE GENOMIC DNA]</scope>
    <source>
        <strain evidence="18">DSM 6083</strain>
    </source>
</reference>
<evidence type="ECO:0000256" key="7">
    <source>
        <dbReference type="ARBA" id="ARBA00022490"/>
    </source>
</evidence>
<comment type="catalytic activity">
    <reaction evidence="1 16">
        <text>(R)-pantothenate + ATP = (R)-4'-phosphopantothenate + ADP + H(+)</text>
        <dbReference type="Rhea" id="RHEA:16373"/>
        <dbReference type="ChEBI" id="CHEBI:10986"/>
        <dbReference type="ChEBI" id="CHEBI:15378"/>
        <dbReference type="ChEBI" id="CHEBI:29032"/>
        <dbReference type="ChEBI" id="CHEBI:30616"/>
        <dbReference type="ChEBI" id="CHEBI:456216"/>
        <dbReference type="EC" id="2.7.1.33"/>
    </reaction>
</comment>
<dbReference type="PANTHER" id="PTHR34265:SF1">
    <property type="entry name" value="TYPE III PANTOTHENATE KINASE"/>
    <property type="match status" value="1"/>
</dbReference>
<dbReference type="EMBL" id="CP007511">
    <property type="protein sequence ID" value="AJE16800.1"/>
    <property type="molecule type" value="Genomic_DNA"/>
</dbReference>
<comment type="function">
    <text evidence="16">Catalyzes the phosphorylation of pantothenate (Pan), the first step in CoA biosynthesis.</text>
</comment>
<dbReference type="GeneID" id="77261736"/>
<dbReference type="NCBIfam" id="TIGR00671">
    <property type="entry name" value="baf"/>
    <property type="match status" value="1"/>
</dbReference>
<evidence type="ECO:0000256" key="16">
    <source>
        <dbReference type="HAMAP-Rule" id="MF_01274"/>
    </source>
</evidence>
<organism evidence="17 18">
    <name type="scientific">Stutzerimonas balearica DSM 6083</name>
    <dbReference type="NCBI Taxonomy" id="1123016"/>
    <lineage>
        <taxon>Bacteria</taxon>
        <taxon>Pseudomonadati</taxon>
        <taxon>Pseudomonadota</taxon>
        <taxon>Gammaproteobacteria</taxon>
        <taxon>Pseudomonadales</taxon>
        <taxon>Pseudomonadaceae</taxon>
        <taxon>Stutzerimonas</taxon>
    </lineage>
</organism>
<feature type="binding site" evidence="16">
    <location>
        <begin position="99"/>
        <end position="102"/>
    </location>
    <ligand>
        <name>substrate</name>
    </ligand>
</feature>
<dbReference type="GO" id="GO:0004594">
    <property type="term" value="F:pantothenate kinase activity"/>
    <property type="evidence" value="ECO:0007669"/>
    <property type="project" value="UniProtKB-UniRule"/>
</dbReference>
<comment type="subcellular location">
    <subcellularLocation>
        <location evidence="3 16">Cytoplasm</location>
    </subcellularLocation>
</comment>
<keyword evidence="8 16" id="KW-0808">Transferase</keyword>
<feature type="binding site" evidence="16">
    <location>
        <position position="92"/>
    </location>
    <ligand>
        <name>substrate</name>
    </ligand>
</feature>
<accession>A0A8D3Y3R7</accession>
<evidence type="ECO:0000313" key="17">
    <source>
        <dbReference type="EMBL" id="AJE16800.1"/>
    </source>
</evidence>
<evidence type="ECO:0000256" key="10">
    <source>
        <dbReference type="ARBA" id="ARBA00022777"/>
    </source>
</evidence>
<evidence type="ECO:0000256" key="8">
    <source>
        <dbReference type="ARBA" id="ARBA00022679"/>
    </source>
</evidence>
<dbReference type="PANTHER" id="PTHR34265">
    <property type="entry name" value="TYPE III PANTOTHENATE KINASE"/>
    <property type="match status" value="1"/>
</dbReference>
<gene>
    <name evidence="16" type="primary">coaX</name>
    <name evidence="17" type="ORF">CL52_17790</name>
</gene>
<dbReference type="EC" id="2.7.1.33" evidence="6 16"/>
<evidence type="ECO:0000256" key="4">
    <source>
        <dbReference type="ARBA" id="ARBA00005225"/>
    </source>
</evidence>
<dbReference type="GO" id="GO:0015937">
    <property type="term" value="P:coenzyme A biosynthetic process"/>
    <property type="evidence" value="ECO:0007669"/>
    <property type="project" value="UniProtKB-UniRule"/>
</dbReference>
<dbReference type="InterPro" id="IPR043129">
    <property type="entry name" value="ATPase_NBD"/>
</dbReference>
<reference evidence="18" key="1">
    <citation type="submission" date="2014-03" db="EMBL/GenBank/DDBJ databases">
        <title>Complete genome of Pseudomonas balearica DSM 6083T, a sewage water isolate from an enrichment with 2-methylnaphthalene.</title>
        <authorList>
            <person name="Salva-Serra F."/>
            <person name="Jaen-Luchoro D."/>
            <person name="Busquets A."/>
            <person name="Pena A."/>
            <person name="Gomila M."/>
            <person name="Bosch R."/>
            <person name="Nogales B."/>
            <person name="Garcia-Valdes E."/>
            <person name="Lalucat J."/>
            <person name="Bennasar A."/>
        </authorList>
    </citation>
    <scope>NUCLEOTIDE SEQUENCE [LARGE SCALE GENOMIC DNA]</scope>
    <source>
        <strain evidence="18">DSM 6083</strain>
    </source>
</reference>
<keyword evidence="13 16" id="KW-0173">Coenzyme A biosynthesis</keyword>
<feature type="binding site" evidence="16">
    <location>
        <position position="178"/>
    </location>
    <ligand>
        <name>substrate</name>
    </ligand>
</feature>
<evidence type="ECO:0000256" key="11">
    <source>
        <dbReference type="ARBA" id="ARBA00022840"/>
    </source>
</evidence>
<evidence type="ECO:0000256" key="2">
    <source>
        <dbReference type="ARBA" id="ARBA00001958"/>
    </source>
</evidence>
<dbReference type="KEGG" id="pbm:CL52_17790"/>
<dbReference type="AlphaFoldDB" id="A0A8D3Y3R7"/>
<dbReference type="UniPathway" id="UPA00241">
    <property type="reaction ID" value="UER00352"/>
</dbReference>
<evidence type="ECO:0000256" key="14">
    <source>
        <dbReference type="ARBA" id="ARBA00038036"/>
    </source>
</evidence>
<dbReference type="GO" id="GO:0046872">
    <property type="term" value="F:metal ion binding"/>
    <property type="evidence" value="ECO:0007669"/>
    <property type="project" value="UniProtKB-KW"/>
</dbReference>
<evidence type="ECO:0000256" key="13">
    <source>
        <dbReference type="ARBA" id="ARBA00022993"/>
    </source>
</evidence>
<evidence type="ECO:0000256" key="1">
    <source>
        <dbReference type="ARBA" id="ARBA00001206"/>
    </source>
</evidence>
<keyword evidence="16" id="KW-0479">Metal-binding</keyword>
<evidence type="ECO:0000256" key="6">
    <source>
        <dbReference type="ARBA" id="ARBA00012102"/>
    </source>
</evidence>
<keyword evidence="10 16" id="KW-0418">Kinase</keyword>
<feature type="binding site" evidence="16">
    <location>
        <position position="124"/>
    </location>
    <ligand>
        <name>ATP</name>
        <dbReference type="ChEBI" id="CHEBI:30616"/>
    </ligand>
</feature>
<comment type="pathway">
    <text evidence="4 16">Cofactor biosynthesis; coenzyme A biosynthesis; CoA from (R)-pantothenate: step 1/5.</text>
</comment>
<evidence type="ECO:0000313" key="18">
    <source>
        <dbReference type="Proteomes" id="UP000031271"/>
    </source>
</evidence>
<feature type="active site" description="Proton acceptor" evidence="16">
    <location>
        <position position="101"/>
    </location>
</feature>
<comment type="cofactor">
    <cofactor evidence="2">
        <name>K(+)</name>
        <dbReference type="ChEBI" id="CHEBI:29103"/>
    </cofactor>
</comment>
<evidence type="ECO:0000256" key="12">
    <source>
        <dbReference type="ARBA" id="ARBA00022958"/>
    </source>
</evidence>
<comment type="similarity">
    <text evidence="14 16">Belongs to the type III pantothenate kinase family.</text>
</comment>
<keyword evidence="12 16" id="KW-0630">Potassium</keyword>
<dbReference type="CDD" id="cd24015">
    <property type="entry name" value="ASKHA_NBD_PanK-III"/>
    <property type="match status" value="1"/>
</dbReference>
<dbReference type="Pfam" id="PF03309">
    <property type="entry name" value="Pan_kinase"/>
    <property type="match status" value="1"/>
</dbReference>
<keyword evidence="9 16" id="KW-0547">Nucleotide-binding</keyword>
<dbReference type="Gene3D" id="3.30.420.40">
    <property type="match status" value="2"/>
</dbReference>
<sequence length="243" mass="25804">MILELDCGNSLIKSRVVSNEGMVLAVASSRDKEGLAAWLSANTDWQIARARLVSVRSHEETQAIAHLVLSYASEGLAQASVATSYAGVTNGYDRPEQLGVDRWLAILGAFALCRRSFVVIDLGTAVTVDLVRGNGEHLGGYIAPGLALLRRQLSSSTGRIALGEGLPVGTLNDPGRNTEEGVDRGCRLMLKAYVQAQIENARSILGDCPKVYLTGGDAELVSDSASTEHVPDLVFRGLAIVCP</sequence>
<protein>
    <recommendedName>
        <fullName evidence="15 16">Type III pantothenate kinase</fullName>
        <ecNumber evidence="6 16">2.7.1.33</ecNumber>
    </recommendedName>
    <alternativeName>
        <fullName evidence="16">PanK-III</fullName>
    </alternativeName>
    <alternativeName>
        <fullName evidence="16">Pantothenic acid kinase</fullName>
    </alternativeName>
</protein>
<dbReference type="InterPro" id="IPR004619">
    <property type="entry name" value="Type_III_PanK"/>
</dbReference>
<evidence type="ECO:0000256" key="9">
    <source>
        <dbReference type="ARBA" id="ARBA00022741"/>
    </source>
</evidence>
<dbReference type="SUPFAM" id="SSF53067">
    <property type="entry name" value="Actin-like ATPase domain"/>
    <property type="match status" value="2"/>
</dbReference>
<dbReference type="GO" id="GO:0005524">
    <property type="term" value="F:ATP binding"/>
    <property type="evidence" value="ECO:0007669"/>
    <property type="project" value="UniProtKB-UniRule"/>
</dbReference>
<dbReference type="Proteomes" id="UP000031271">
    <property type="component" value="Chromosome"/>
</dbReference>
<name>A0A8D3Y3R7_9GAMM</name>
<evidence type="ECO:0000256" key="3">
    <source>
        <dbReference type="ARBA" id="ARBA00004496"/>
    </source>
</evidence>
<comment type="subunit">
    <text evidence="5 16">Homodimer.</text>
</comment>
<feature type="binding site" evidence="16">
    <location>
        <position position="121"/>
    </location>
    <ligand>
        <name>K(+)</name>
        <dbReference type="ChEBI" id="CHEBI:29103"/>
    </ligand>
</feature>
<evidence type="ECO:0000256" key="5">
    <source>
        <dbReference type="ARBA" id="ARBA00011738"/>
    </source>
</evidence>
<proteinExistence type="inferred from homology"/>
<comment type="cofactor">
    <cofactor evidence="16">
        <name>NH4(+)</name>
        <dbReference type="ChEBI" id="CHEBI:28938"/>
    </cofactor>
    <cofactor evidence="16">
        <name>K(+)</name>
        <dbReference type="ChEBI" id="CHEBI:29103"/>
    </cofactor>
    <text evidence="16">A monovalent cation. Ammonium or potassium.</text>
</comment>